<dbReference type="RefSeq" id="WP_118496853.1">
    <property type="nucleotide sequence ID" value="NZ_JAJEQF010000019.1"/>
</dbReference>
<evidence type="ECO:0000313" key="2">
    <source>
        <dbReference type="EMBL" id="MCC2167758.1"/>
    </source>
</evidence>
<evidence type="ECO:0000313" key="3">
    <source>
        <dbReference type="Proteomes" id="UP001199355"/>
    </source>
</evidence>
<feature type="transmembrane region" description="Helical" evidence="1">
    <location>
        <begin position="39"/>
        <end position="57"/>
    </location>
</feature>
<keyword evidence="1" id="KW-1133">Transmembrane helix</keyword>
<feature type="transmembrane region" description="Helical" evidence="1">
    <location>
        <begin position="12"/>
        <end position="33"/>
    </location>
</feature>
<evidence type="ECO:0000256" key="1">
    <source>
        <dbReference type="SAM" id="Phobius"/>
    </source>
</evidence>
<accession>A0AAE3ATU7</accession>
<protein>
    <submittedName>
        <fullName evidence="2">Uncharacterized protein</fullName>
    </submittedName>
</protein>
<keyword evidence="3" id="KW-1185">Reference proteome</keyword>
<organism evidence="2 3">
    <name type="scientific">Gallintestinimicrobium propionicum</name>
    <dbReference type="NCBI Taxonomy" id="2981770"/>
    <lineage>
        <taxon>Bacteria</taxon>
        <taxon>Bacillati</taxon>
        <taxon>Bacillota</taxon>
        <taxon>Clostridia</taxon>
        <taxon>Lachnospirales</taxon>
        <taxon>Lachnospiraceae</taxon>
        <taxon>Gallintestinimicrobium</taxon>
    </lineage>
</organism>
<dbReference type="Proteomes" id="UP001199355">
    <property type="component" value="Unassembled WGS sequence"/>
</dbReference>
<feature type="transmembrane region" description="Helical" evidence="1">
    <location>
        <begin position="96"/>
        <end position="112"/>
    </location>
</feature>
<gene>
    <name evidence="2" type="ORF">LKD45_08650</name>
</gene>
<sequence>MKQLSKANWIRLACFSAGGTLLFYLVPLILMQLPDPAKGNAMVILVMFVNQVFMGVVGWHSNYFGKWGIYIPMVLIVLYGISEVLFFGGIGWNMEINYLQTAYIIYFLKRIMNKRQRMQEQKNQVNFPKGMGRKQ</sequence>
<keyword evidence="1" id="KW-0472">Membrane</keyword>
<dbReference type="EMBL" id="JAJEQF010000019">
    <property type="protein sequence ID" value="MCC2167758.1"/>
    <property type="molecule type" value="Genomic_DNA"/>
</dbReference>
<reference evidence="2 3" key="1">
    <citation type="submission" date="2021-10" db="EMBL/GenBank/DDBJ databases">
        <title>Anaerobic single-cell dispensing facilitates the cultivation of human gut bacteria.</title>
        <authorList>
            <person name="Afrizal A."/>
        </authorList>
    </citation>
    <scope>NUCLEOTIDE SEQUENCE [LARGE SCALE GENOMIC DNA]</scope>
    <source>
        <strain evidence="2 3">CLA-AA-H244</strain>
    </source>
</reference>
<proteinExistence type="predicted"/>
<feature type="transmembrane region" description="Helical" evidence="1">
    <location>
        <begin position="69"/>
        <end position="90"/>
    </location>
</feature>
<dbReference type="AlphaFoldDB" id="A0AAE3ATU7"/>
<comment type="caution">
    <text evidence="2">The sequence shown here is derived from an EMBL/GenBank/DDBJ whole genome shotgun (WGS) entry which is preliminary data.</text>
</comment>
<keyword evidence="1" id="KW-0812">Transmembrane</keyword>
<name>A0AAE3ATU7_9FIRM</name>